<evidence type="ECO:0000313" key="1">
    <source>
        <dbReference type="EMBL" id="MEF7615897.1"/>
    </source>
</evidence>
<name>A0AAW9QK58_9BURK</name>
<gene>
    <name evidence="1" type="ORF">V4F39_18425</name>
</gene>
<keyword evidence="2" id="KW-1185">Reference proteome</keyword>
<dbReference type="RefSeq" id="WP_332291245.1">
    <property type="nucleotide sequence ID" value="NZ_JAZIBG010000036.1"/>
</dbReference>
<protein>
    <submittedName>
        <fullName evidence="1">Uncharacterized protein</fullName>
    </submittedName>
</protein>
<dbReference type="AlphaFoldDB" id="A0AAW9QK58"/>
<dbReference type="EMBL" id="JAZIBG010000036">
    <property type="protein sequence ID" value="MEF7615897.1"/>
    <property type="molecule type" value="Genomic_DNA"/>
</dbReference>
<sequence length="78" mass="8211">MTRDGAAVDASASAAPHRLVYAAIRGGRSFAFPCDAAGTVELNLLSDRERCNYLLARALVGRDFHPPAVEPAPSSLEA</sequence>
<dbReference type="Proteomes" id="UP001336250">
    <property type="component" value="Unassembled WGS sequence"/>
</dbReference>
<organism evidence="1 2">
    <name type="scientific">Aquincola agrisoli</name>
    <dbReference type="NCBI Taxonomy" id="3119538"/>
    <lineage>
        <taxon>Bacteria</taxon>
        <taxon>Pseudomonadati</taxon>
        <taxon>Pseudomonadota</taxon>
        <taxon>Betaproteobacteria</taxon>
        <taxon>Burkholderiales</taxon>
        <taxon>Sphaerotilaceae</taxon>
        <taxon>Aquincola</taxon>
    </lineage>
</organism>
<reference evidence="1 2" key="1">
    <citation type="submission" date="2024-02" db="EMBL/GenBank/DDBJ databases">
        <title>Genome sequence of Aquincola sp. MAHUQ-54.</title>
        <authorList>
            <person name="Huq M.A."/>
        </authorList>
    </citation>
    <scope>NUCLEOTIDE SEQUENCE [LARGE SCALE GENOMIC DNA]</scope>
    <source>
        <strain evidence="1 2">MAHUQ-54</strain>
    </source>
</reference>
<proteinExistence type="predicted"/>
<accession>A0AAW9QK58</accession>
<evidence type="ECO:0000313" key="2">
    <source>
        <dbReference type="Proteomes" id="UP001336250"/>
    </source>
</evidence>
<comment type="caution">
    <text evidence="1">The sequence shown here is derived from an EMBL/GenBank/DDBJ whole genome shotgun (WGS) entry which is preliminary data.</text>
</comment>